<dbReference type="Proteomes" id="UP000002215">
    <property type="component" value="Chromosome"/>
</dbReference>
<dbReference type="AlphaFoldDB" id="A0A979GZG6"/>
<proteinExistence type="predicted"/>
<gene>
    <name evidence="1" type="ordered locus">Cpin_5123</name>
</gene>
<accession>A0A979GZG6</accession>
<dbReference type="EMBL" id="CP001699">
    <property type="protein sequence ID" value="ACU62555.1"/>
    <property type="molecule type" value="Genomic_DNA"/>
</dbReference>
<dbReference type="KEGG" id="cpi:Cpin_5123"/>
<sequence>MQVFCEEDEIALSMLKELAEVTRRSCKDASTKESHPDQTVRPTIINTIHPFAGIISALGARIIFH</sequence>
<organism evidence="1 2">
    <name type="scientific">Chitinophaga pinensis (strain ATCC 43595 / DSM 2588 / LMG 13176 / NBRC 15968 / NCIMB 11800 / UQM 2034)</name>
    <dbReference type="NCBI Taxonomy" id="485918"/>
    <lineage>
        <taxon>Bacteria</taxon>
        <taxon>Pseudomonadati</taxon>
        <taxon>Bacteroidota</taxon>
        <taxon>Chitinophagia</taxon>
        <taxon>Chitinophagales</taxon>
        <taxon>Chitinophagaceae</taxon>
        <taxon>Chitinophaga</taxon>
    </lineage>
</organism>
<evidence type="ECO:0000313" key="1">
    <source>
        <dbReference type="EMBL" id="ACU62555.1"/>
    </source>
</evidence>
<name>A0A979GZG6_CHIPD</name>
<reference evidence="1 2" key="2">
    <citation type="journal article" date="2010" name="Stand. Genomic Sci.">
        <title>Complete genome sequence of Chitinophaga pinensis type strain (UQM 2034).</title>
        <authorList>
            <person name="Glavina Del Rio T."/>
            <person name="Abt B."/>
            <person name="Spring S."/>
            <person name="Lapidus A."/>
            <person name="Nolan M."/>
            <person name="Tice H."/>
            <person name="Copeland A."/>
            <person name="Cheng J.F."/>
            <person name="Chen F."/>
            <person name="Bruce D."/>
            <person name="Goodwin L."/>
            <person name="Pitluck S."/>
            <person name="Ivanova N."/>
            <person name="Mavromatis K."/>
            <person name="Mikhailova N."/>
            <person name="Pati A."/>
            <person name="Chen A."/>
            <person name="Palaniappan K."/>
            <person name="Land M."/>
            <person name="Hauser L."/>
            <person name="Chang Y.J."/>
            <person name="Jeffries C.D."/>
            <person name="Chain P."/>
            <person name="Saunders E."/>
            <person name="Detter J.C."/>
            <person name="Brettin T."/>
            <person name="Rohde M."/>
            <person name="Goker M."/>
            <person name="Bristow J."/>
            <person name="Eisen J.A."/>
            <person name="Markowitz V."/>
            <person name="Hugenholtz P."/>
            <person name="Kyrpides N.C."/>
            <person name="Klenk H.P."/>
            <person name="Lucas S."/>
        </authorList>
    </citation>
    <scope>NUCLEOTIDE SEQUENCE [LARGE SCALE GENOMIC DNA]</scope>
    <source>
        <strain evidence="2">ATCC 43595 / DSM 2588 / LMG 13176 / NBRC 15968 / NCIMB 11800 / UQM 2034</strain>
    </source>
</reference>
<protein>
    <submittedName>
        <fullName evidence="1">Uncharacterized protein</fullName>
    </submittedName>
</protein>
<reference evidence="2" key="1">
    <citation type="submission" date="2009-08" db="EMBL/GenBank/DDBJ databases">
        <title>The complete genome of Chitinophaga pinensis DSM 2588.</title>
        <authorList>
            <consortium name="US DOE Joint Genome Institute (JGI-PGF)"/>
            <person name="Lucas S."/>
            <person name="Copeland A."/>
            <person name="Lapidus A."/>
            <person name="Glavina del Rio T."/>
            <person name="Dalin E."/>
            <person name="Tice H."/>
            <person name="Bruce D."/>
            <person name="Goodwin L."/>
            <person name="Pitluck S."/>
            <person name="Kyrpides N."/>
            <person name="Mavromatis K."/>
            <person name="Ivanova N."/>
            <person name="Mikhailova N."/>
            <person name="Sims D."/>
            <person name="Meinche L."/>
            <person name="Brettin T."/>
            <person name="Detter J.C."/>
            <person name="Han C."/>
            <person name="Larimer F."/>
            <person name="Land M."/>
            <person name="Hauser L."/>
            <person name="Markowitz V."/>
            <person name="Cheng J.-F."/>
            <person name="Hugenholtz P."/>
            <person name="Woyke T."/>
            <person name="Wu D."/>
            <person name="Spring S."/>
            <person name="Klenk H.-P."/>
            <person name="Eisen J.A."/>
        </authorList>
    </citation>
    <scope>NUCLEOTIDE SEQUENCE [LARGE SCALE GENOMIC DNA]</scope>
    <source>
        <strain evidence="2">ATCC 43595 / DSM 2588 / LMG 13176 / NBRC 15968 / NCIMB 11800 / UQM 2034</strain>
    </source>
</reference>
<evidence type="ECO:0000313" key="2">
    <source>
        <dbReference type="Proteomes" id="UP000002215"/>
    </source>
</evidence>